<dbReference type="PANTHER" id="PTHR21499:SF67">
    <property type="entry name" value="ASPARTOKINASE 3"/>
    <property type="match status" value="1"/>
</dbReference>
<dbReference type="Gene3D" id="3.40.1160.10">
    <property type="entry name" value="Acetylglutamate kinase-like"/>
    <property type="match status" value="1"/>
</dbReference>
<evidence type="ECO:0000256" key="10">
    <source>
        <dbReference type="RuleBase" id="RU004249"/>
    </source>
</evidence>
<dbReference type="InterPro" id="IPR054352">
    <property type="entry name" value="ACT_Aspartokinase"/>
</dbReference>
<evidence type="ECO:0000256" key="3">
    <source>
        <dbReference type="ARBA" id="ARBA00022679"/>
    </source>
</evidence>
<comment type="pathway">
    <text evidence="10">Amino-acid biosynthesis; L-threonine biosynthesis; L-threonine from L-aspartate: step 1/5.</text>
</comment>
<dbReference type="GO" id="GO:0005524">
    <property type="term" value="F:ATP binding"/>
    <property type="evidence" value="ECO:0007669"/>
    <property type="project" value="UniProtKB-KW"/>
</dbReference>
<name>A0A9D1NMN2_9BACT</name>
<evidence type="ECO:0000256" key="9">
    <source>
        <dbReference type="RuleBase" id="RU003448"/>
    </source>
</evidence>
<evidence type="ECO:0000256" key="4">
    <source>
        <dbReference type="ARBA" id="ARBA00022741"/>
    </source>
</evidence>
<keyword evidence="4 8" id="KW-0547">Nucleotide-binding</keyword>
<feature type="binding site" evidence="8">
    <location>
        <begin position="223"/>
        <end position="224"/>
    </location>
    <ligand>
        <name>ATP</name>
        <dbReference type="ChEBI" id="CHEBI:30616"/>
    </ligand>
</feature>
<dbReference type="InterPro" id="IPR001048">
    <property type="entry name" value="Asp/Glu/Uridylate_kinase"/>
</dbReference>
<reference evidence="13" key="1">
    <citation type="submission" date="2020-10" db="EMBL/GenBank/DDBJ databases">
        <authorList>
            <person name="Gilroy R."/>
        </authorList>
    </citation>
    <scope>NUCLEOTIDE SEQUENCE</scope>
    <source>
        <strain evidence="13">35461</strain>
    </source>
</reference>
<dbReference type="GO" id="GO:0005829">
    <property type="term" value="C:cytosol"/>
    <property type="evidence" value="ECO:0007669"/>
    <property type="project" value="TreeGrafter"/>
</dbReference>
<dbReference type="EC" id="2.7.2.4" evidence="9"/>
<evidence type="ECO:0000256" key="6">
    <source>
        <dbReference type="ARBA" id="ARBA00022840"/>
    </source>
</evidence>
<dbReference type="CDD" id="cd04916">
    <property type="entry name" value="ACT_AKiii-YclM-BS_2"/>
    <property type="match status" value="1"/>
</dbReference>
<dbReference type="InterPro" id="IPR042199">
    <property type="entry name" value="AsparK_Bifunc_asparK/hSer_DH"/>
</dbReference>
<keyword evidence="3 9" id="KW-0808">Transferase</keyword>
<keyword evidence="5 9" id="KW-0418">Kinase</keyword>
<dbReference type="PIRSF" id="PIRSF000726">
    <property type="entry name" value="Asp_kin"/>
    <property type="match status" value="1"/>
</dbReference>
<evidence type="ECO:0000313" key="13">
    <source>
        <dbReference type="EMBL" id="HIV08943.1"/>
    </source>
</evidence>
<evidence type="ECO:0000259" key="12">
    <source>
        <dbReference type="Pfam" id="PF22468"/>
    </source>
</evidence>
<dbReference type="GO" id="GO:0009090">
    <property type="term" value="P:homoserine biosynthetic process"/>
    <property type="evidence" value="ECO:0007669"/>
    <property type="project" value="TreeGrafter"/>
</dbReference>
<feature type="domain" description="Aspartate/glutamate/uridylate kinase" evidence="11">
    <location>
        <begin position="2"/>
        <end position="281"/>
    </location>
</feature>
<comment type="catalytic activity">
    <reaction evidence="7 9">
        <text>L-aspartate + ATP = 4-phospho-L-aspartate + ADP</text>
        <dbReference type="Rhea" id="RHEA:23776"/>
        <dbReference type="ChEBI" id="CHEBI:29991"/>
        <dbReference type="ChEBI" id="CHEBI:30616"/>
        <dbReference type="ChEBI" id="CHEBI:57535"/>
        <dbReference type="ChEBI" id="CHEBI:456216"/>
        <dbReference type="EC" id="2.7.2.4"/>
    </reaction>
</comment>
<dbReference type="Proteomes" id="UP000886845">
    <property type="component" value="Unassembled WGS sequence"/>
</dbReference>
<keyword evidence="10" id="KW-0028">Amino-acid biosynthesis</keyword>
<keyword evidence="6 8" id="KW-0067">ATP-binding</keyword>
<dbReference type="Gene3D" id="1.20.120.1320">
    <property type="entry name" value="Aspartokinase, catalytic domain"/>
    <property type="match status" value="1"/>
</dbReference>
<dbReference type="InterPro" id="IPR018042">
    <property type="entry name" value="Aspartate_kinase_CS"/>
</dbReference>
<dbReference type="SUPFAM" id="SSF55021">
    <property type="entry name" value="ACT-like"/>
    <property type="match status" value="2"/>
</dbReference>
<dbReference type="NCBIfam" id="TIGR00657">
    <property type="entry name" value="asp_kinases"/>
    <property type="match status" value="1"/>
</dbReference>
<dbReference type="SUPFAM" id="SSF53633">
    <property type="entry name" value="Carbamate kinase-like"/>
    <property type="match status" value="1"/>
</dbReference>
<comment type="pathway">
    <text evidence="10">Amino-acid biosynthesis; L-methionine biosynthesis via de novo pathway; L-homoserine from L-aspartate: step 1/3.</text>
</comment>
<dbReference type="InterPro" id="IPR001341">
    <property type="entry name" value="Asp_kinase"/>
</dbReference>
<organism evidence="13 14">
    <name type="scientific">Candidatus Spyradenecus faecavium</name>
    <dbReference type="NCBI Taxonomy" id="2840947"/>
    <lineage>
        <taxon>Bacteria</taxon>
        <taxon>Pseudomonadati</taxon>
        <taxon>Lentisphaerota</taxon>
        <taxon>Lentisphaeria</taxon>
        <taxon>Lentisphaerales</taxon>
        <taxon>Lentisphaeraceae</taxon>
        <taxon>Lentisphaeraceae incertae sedis</taxon>
        <taxon>Candidatus Spyradenecus</taxon>
    </lineage>
</organism>
<protein>
    <recommendedName>
        <fullName evidence="9">Aspartokinase</fullName>
        <ecNumber evidence="9">2.7.2.4</ecNumber>
    </recommendedName>
</protein>
<sequence>MKVCKFGGSSVADATQVAKIRDIIASDPTRRIVVVSAPGKRNKGDTKVTDLLIECAGRCLTQRDPAEVRDAIVARYDEIREGLGLDPAVMDEIRADLDARIAAYKDLEAARFMDLMKAAGEDNAAKIVAAAFRAGGLRAEYANPQEAGLLMSDDFGNAQVLPESYKRLADYLNARTESEIVVFPGFFGYTQAGDVATFPRGGSDITGSILAAAVKAKVYENFTDVDAVYPVDPRLVPEVTQGIPEMTYREMRELSYAGFGVFQDEAIIPAVKAAIPINIRNTNHPDAPGTMIVHHRRARQGSVVGIASSAGFCTLYIDKYMMNREIGFGRRLLQILEEEGISYEHMPSGIDNVSVVFREEGFTPEVEGRVRDHIMRELKPDNLQIERGTALIMIVGEGLYYTPGMAAHATLALFREGISLDMMNQGSSEISMMFGIQSSQRENAVRALYHAFFKD</sequence>
<feature type="binding site" evidence="8">
    <location>
        <position position="234"/>
    </location>
    <ligand>
        <name>ATP</name>
        <dbReference type="ChEBI" id="CHEBI:30616"/>
    </ligand>
</feature>
<comment type="similarity">
    <text evidence="2 9">Belongs to the aspartokinase family.</text>
</comment>
<evidence type="ECO:0000256" key="7">
    <source>
        <dbReference type="ARBA" id="ARBA00047872"/>
    </source>
</evidence>
<dbReference type="GO" id="GO:0009089">
    <property type="term" value="P:lysine biosynthetic process via diaminopimelate"/>
    <property type="evidence" value="ECO:0007669"/>
    <property type="project" value="InterPro"/>
</dbReference>
<dbReference type="CDD" id="cd04911">
    <property type="entry name" value="ACT_AKiii-YclM-BS_1"/>
    <property type="match status" value="1"/>
</dbReference>
<reference evidence="13" key="2">
    <citation type="journal article" date="2021" name="PeerJ">
        <title>Extensive microbial diversity within the chicken gut microbiome revealed by metagenomics and culture.</title>
        <authorList>
            <person name="Gilroy R."/>
            <person name="Ravi A."/>
            <person name="Getino M."/>
            <person name="Pursley I."/>
            <person name="Horton D.L."/>
            <person name="Alikhan N.F."/>
            <person name="Baker D."/>
            <person name="Gharbi K."/>
            <person name="Hall N."/>
            <person name="Watson M."/>
            <person name="Adriaenssens E.M."/>
            <person name="Foster-Nyarko E."/>
            <person name="Jarju S."/>
            <person name="Secka A."/>
            <person name="Antonio M."/>
            <person name="Oren A."/>
            <person name="Chaudhuri R.R."/>
            <person name="La Ragione R."/>
            <person name="Hildebrand F."/>
            <person name="Pallen M.J."/>
        </authorList>
    </citation>
    <scope>NUCLEOTIDE SEQUENCE</scope>
    <source>
        <strain evidence="13">35461</strain>
    </source>
</reference>
<dbReference type="Pfam" id="PF00696">
    <property type="entry name" value="AA_kinase"/>
    <property type="match status" value="1"/>
</dbReference>
<evidence type="ECO:0000256" key="2">
    <source>
        <dbReference type="ARBA" id="ARBA00010122"/>
    </source>
</evidence>
<feature type="domain" description="Aspartokinase ACT" evidence="12">
    <location>
        <begin position="392"/>
        <end position="452"/>
    </location>
</feature>
<evidence type="ECO:0000256" key="8">
    <source>
        <dbReference type="PIRSR" id="PIRSR000726-1"/>
    </source>
</evidence>
<dbReference type="NCBIfam" id="NF006540">
    <property type="entry name" value="PRK09034.1"/>
    <property type="match status" value="1"/>
</dbReference>
<evidence type="ECO:0000256" key="5">
    <source>
        <dbReference type="ARBA" id="ARBA00022777"/>
    </source>
</evidence>
<dbReference type="Gene3D" id="3.30.2130.10">
    <property type="entry name" value="VC0802-like"/>
    <property type="match status" value="1"/>
</dbReference>
<dbReference type="InterPro" id="IPR045865">
    <property type="entry name" value="ACT-like_dom_sf"/>
</dbReference>
<dbReference type="PANTHER" id="PTHR21499">
    <property type="entry name" value="ASPARTATE KINASE"/>
    <property type="match status" value="1"/>
</dbReference>
<dbReference type="InterPro" id="IPR005260">
    <property type="entry name" value="Asp_kin_monofn"/>
</dbReference>
<comment type="pathway">
    <text evidence="1 10">Amino-acid biosynthesis; L-lysine biosynthesis via DAP pathway; (S)-tetrahydrodipicolinate from L-aspartate: step 1/4.</text>
</comment>
<dbReference type="AlphaFoldDB" id="A0A9D1NMN2"/>
<dbReference type="FunFam" id="3.30.2130.10:FF:000001">
    <property type="entry name" value="Bifunctional aspartokinase/homoserine dehydrogenase"/>
    <property type="match status" value="1"/>
</dbReference>
<dbReference type="PROSITE" id="PS00324">
    <property type="entry name" value="ASPARTOKINASE"/>
    <property type="match status" value="1"/>
</dbReference>
<dbReference type="GO" id="GO:0004072">
    <property type="term" value="F:aspartate kinase activity"/>
    <property type="evidence" value="ECO:0007669"/>
    <property type="project" value="UniProtKB-EC"/>
</dbReference>
<evidence type="ECO:0000259" key="11">
    <source>
        <dbReference type="Pfam" id="PF00696"/>
    </source>
</evidence>
<evidence type="ECO:0000313" key="14">
    <source>
        <dbReference type="Proteomes" id="UP000886845"/>
    </source>
</evidence>
<dbReference type="InterPro" id="IPR036393">
    <property type="entry name" value="AceGlu_kinase-like_sf"/>
</dbReference>
<dbReference type="EMBL" id="DVOR01000074">
    <property type="protein sequence ID" value="HIV08943.1"/>
    <property type="molecule type" value="Genomic_DNA"/>
</dbReference>
<comment type="caution">
    <text evidence="13">The sequence shown here is derived from an EMBL/GenBank/DDBJ whole genome shotgun (WGS) entry which is preliminary data.</text>
</comment>
<accession>A0A9D1NMN2</accession>
<gene>
    <name evidence="13" type="ORF">IAC79_02365</name>
</gene>
<feature type="binding site" evidence="8">
    <location>
        <position position="229"/>
    </location>
    <ligand>
        <name>ATP</name>
        <dbReference type="ChEBI" id="CHEBI:30616"/>
    </ligand>
</feature>
<proteinExistence type="inferred from homology"/>
<dbReference type="Pfam" id="PF22468">
    <property type="entry name" value="ACT_9"/>
    <property type="match status" value="1"/>
</dbReference>
<evidence type="ECO:0000256" key="1">
    <source>
        <dbReference type="ARBA" id="ARBA00004766"/>
    </source>
</evidence>